<gene>
    <name evidence="1" type="ORF">p1D15</name>
</gene>
<evidence type="ECO:0000313" key="1">
    <source>
        <dbReference type="EMBL" id="CAI10407.1"/>
    </source>
</evidence>
<name>Q5NX07_AROAE</name>
<keyword evidence="1" id="KW-0614">Plasmid</keyword>
<dbReference type="EMBL" id="CR555307">
    <property type="protein sequence ID" value="CAI10407.1"/>
    <property type="molecule type" value="Genomic_DNA"/>
</dbReference>
<proteinExistence type="predicted"/>
<geneLocation type="plasmid" evidence="2">
    <name>pAzo1</name>
</geneLocation>
<protein>
    <submittedName>
        <fullName evidence="1">Uncharacterized protein</fullName>
    </submittedName>
</protein>
<keyword evidence="2" id="KW-1185">Reference proteome</keyword>
<sequence>MCPTIAKRDVPTAWMDRFREALAKMCGATPPEDLCQEWLAGVSMDHVDRLQEWVVNQPGTPAWAQGIVTIEAAMMWADVPTEGVPHEYRD</sequence>
<evidence type="ECO:0000313" key="2">
    <source>
        <dbReference type="Proteomes" id="UP000006552"/>
    </source>
</evidence>
<dbReference type="Proteomes" id="UP000006552">
    <property type="component" value="Plasmid 1"/>
</dbReference>
<dbReference type="AlphaFoldDB" id="Q5NX07"/>
<accession>Q5NX07</accession>
<dbReference type="HOGENOM" id="CLU_2434488_0_0_4"/>
<organism evidence="1 2">
    <name type="scientific">Aromatoleum aromaticum (strain DSM 19018 / LMG 30748 / EbN1)</name>
    <name type="common">Azoarcus sp. (strain EbN1)</name>
    <dbReference type="NCBI Taxonomy" id="76114"/>
    <lineage>
        <taxon>Bacteria</taxon>
        <taxon>Pseudomonadati</taxon>
        <taxon>Pseudomonadota</taxon>
        <taxon>Betaproteobacteria</taxon>
        <taxon>Rhodocyclales</taxon>
        <taxon>Rhodocyclaceae</taxon>
        <taxon>Aromatoleum</taxon>
    </lineage>
</organism>
<reference evidence="1 2" key="1">
    <citation type="journal article" date="2005" name="Arch. Microbiol.">
        <title>The genome sequence of an anaerobic aromatic-degrading denitrifying bacterium, strain EbN1.</title>
        <authorList>
            <person name="Rabus R."/>
            <person name="Kube M."/>
            <person name="Heider J."/>
            <person name="Beck A."/>
            <person name="Heitmann K."/>
            <person name="Widdel F."/>
            <person name="Reinhardt R."/>
        </authorList>
    </citation>
    <scope>NUCLEOTIDE SEQUENCE [LARGE SCALE GENOMIC DNA]</scope>
    <source>
        <strain evidence="1 2">EbN1</strain>
        <plasmid evidence="2">Plasmid pAzo1</plasmid>
    </source>
</reference>
<dbReference type="KEGG" id="eba:p1D15"/>